<dbReference type="PANTHER" id="PTHR45947">
    <property type="entry name" value="SULFOQUINOVOSYL TRANSFERASE SQD2"/>
    <property type="match status" value="1"/>
</dbReference>
<dbReference type="GO" id="GO:0016757">
    <property type="term" value="F:glycosyltransferase activity"/>
    <property type="evidence" value="ECO:0007669"/>
    <property type="project" value="InterPro"/>
</dbReference>
<dbReference type="InterPro" id="IPR001296">
    <property type="entry name" value="Glyco_trans_1"/>
</dbReference>
<dbReference type="AlphaFoldDB" id="A0A1H0MIU2"/>
<evidence type="ECO:0000313" key="3">
    <source>
        <dbReference type="EMBL" id="SDO80060.1"/>
    </source>
</evidence>
<protein>
    <submittedName>
        <fullName evidence="3">Glycosyltransferase involved in cell wall bisynthesis</fullName>
    </submittedName>
</protein>
<dbReference type="InterPro" id="IPR050194">
    <property type="entry name" value="Glycosyltransferase_grp1"/>
</dbReference>
<proteinExistence type="predicted"/>
<feature type="domain" description="Glycosyltransferase subfamily 4-like N-terminal" evidence="2">
    <location>
        <begin position="13"/>
        <end position="179"/>
    </location>
</feature>
<dbReference type="Pfam" id="PF00534">
    <property type="entry name" value="Glycos_transf_1"/>
    <property type="match status" value="1"/>
</dbReference>
<dbReference type="OrthoDB" id="9804196at2"/>
<dbReference type="Pfam" id="PF13439">
    <property type="entry name" value="Glyco_transf_4"/>
    <property type="match status" value="1"/>
</dbReference>
<evidence type="ECO:0000259" key="2">
    <source>
        <dbReference type="Pfam" id="PF13439"/>
    </source>
</evidence>
<dbReference type="RefSeq" id="WP_074482111.1">
    <property type="nucleotide sequence ID" value="NZ_FNJK01000002.1"/>
</dbReference>
<dbReference type="CDD" id="cd03812">
    <property type="entry name" value="GT4_CapH-like"/>
    <property type="match status" value="1"/>
</dbReference>
<feature type="domain" description="Glycosyl transferase family 1" evidence="1">
    <location>
        <begin position="188"/>
        <end position="306"/>
    </location>
</feature>
<dbReference type="SUPFAM" id="SSF53756">
    <property type="entry name" value="UDP-Glycosyltransferase/glycogen phosphorylase"/>
    <property type="match status" value="1"/>
</dbReference>
<evidence type="ECO:0000313" key="4">
    <source>
        <dbReference type="Proteomes" id="UP000183816"/>
    </source>
</evidence>
<dbReference type="PANTHER" id="PTHR45947:SF3">
    <property type="entry name" value="SULFOQUINOVOSYL TRANSFERASE SQD2"/>
    <property type="match status" value="1"/>
</dbReference>
<gene>
    <name evidence="3" type="ORF">SAMN05216347_102352</name>
</gene>
<evidence type="ECO:0000259" key="1">
    <source>
        <dbReference type="Pfam" id="PF00534"/>
    </source>
</evidence>
<name>A0A1H0MIU2_STREI</name>
<organism evidence="3 4">
    <name type="scientific">Streptococcus equinus</name>
    <name type="common">Streptococcus bovis</name>
    <dbReference type="NCBI Taxonomy" id="1335"/>
    <lineage>
        <taxon>Bacteria</taxon>
        <taxon>Bacillati</taxon>
        <taxon>Bacillota</taxon>
        <taxon>Bacilli</taxon>
        <taxon>Lactobacillales</taxon>
        <taxon>Streptococcaceae</taxon>
        <taxon>Streptococcus</taxon>
    </lineage>
</organism>
<dbReference type="Proteomes" id="UP000183816">
    <property type="component" value="Unassembled WGS sequence"/>
</dbReference>
<reference evidence="3 4" key="1">
    <citation type="submission" date="2016-10" db="EMBL/GenBank/DDBJ databases">
        <authorList>
            <person name="de Groot N.N."/>
        </authorList>
    </citation>
    <scope>NUCLEOTIDE SEQUENCE [LARGE SCALE GENOMIC DNA]</scope>
    <source>
        <strain evidence="3 4">Sb04</strain>
    </source>
</reference>
<keyword evidence="3" id="KW-0808">Transferase</keyword>
<dbReference type="EMBL" id="FNJK01000002">
    <property type="protein sequence ID" value="SDO80060.1"/>
    <property type="molecule type" value="Genomic_DNA"/>
</dbReference>
<dbReference type="Gene3D" id="3.40.50.2000">
    <property type="entry name" value="Glycogen Phosphorylase B"/>
    <property type="match status" value="2"/>
</dbReference>
<accession>A0A1H0MIU2</accession>
<sequence>MLKVLIVGMTENPGGMESFVLNYLQKFDKTKLQFDFLSNTMNNIAYEDIFKLMNCKMYHIPSFGKSPLKNKIELHRFFKKNAGKYDAIWVHLNNLANIDCLKLAKKYNIPRRIIHSHNSKHMETGVKGAIKRFYHKKNQMLLKYYATDYWACSKGAATFFYEDIHTEKVQIIPNAIDVAQSKFNQKARNKLRNQNNIAPSTFVLGNIGRLQYQKNQEFILEVFRDFQNISKDSKLILVGDGPDKEMLIKKTNDYDLRDKVIFTGVQSNISEWLSTFDVFFFPSRFEGLGIAALEAQANGLPVITSTSVPKKVNVTDLTTFLDLNAPISSWVDVLLSVKNNDKRLNGDLIVQKFIEKHFEISIEVKRVQKLLLGEGE</sequence>
<dbReference type="InterPro" id="IPR028098">
    <property type="entry name" value="Glyco_trans_4-like_N"/>
</dbReference>